<dbReference type="SUPFAM" id="SSF53098">
    <property type="entry name" value="Ribonuclease H-like"/>
    <property type="match status" value="1"/>
</dbReference>
<evidence type="ECO:0000259" key="1">
    <source>
        <dbReference type="PROSITE" id="PS50994"/>
    </source>
</evidence>
<reference evidence="3" key="1">
    <citation type="submission" date="2016-10" db="EMBL/GenBank/DDBJ databases">
        <authorList>
            <person name="Varghese N."/>
            <person name="Submissions S."/>
        </authorList>
    </citation>
    <scope>NUCLEOTIDE SEQUENCE [LARGE SCALE GENOMIC DNA]</scope>
    <source>
        <strain evidence="3">DSM 23920</strain>
    </source>
</reference>
<dbReference type="GO" id="GO:0015074">
    <property type="term" value="P:DNA integration"/>
    <property type="evidence" value="ECO:0007669"/>
    <property type="project" value="InterPro"/>
</dbReference>
<keyword evidence="3" id="KW-1185">Reference proteome</keyword>
<dbReference type="Pfam" id="PF00665">
    <property type="entry name" value="rve"/>
    <property type="match status" value="1"/>
</dbReference>
<dbReference type="PANTHER" id="PTHR47515:SF2">
    <property type="entry name" value="INTEGRASE CORE DOMAIN PROTEIN"/>
    <property type="match status" value="1"/>
</dbReference>
<organism evidence="2 3">
    <name type="scientific">Chitinophaga terrae</name>
    <name type="common">ex Kim and Jung 2007</name>
    <dbReference type="NCBI Taxonomy" id="408074"/>
    <lineage>
        <taxon>Bacteria</taxon>
        <taxon>Pseudomonadati</taxon>
        <taxon>Bacteroidota</taxon>
        <taxon>Chitinophagia</taxon>
        <taxon>Chitinophagales</taxon>
        <taxon>Chitinophagaceae</taxon>
        <taxon>Chitinophaga</taxon>
    </lineage>
</organism>
<protein>
    <submittedName>
        <fullName evidence="2">Integrase core domain-containing protein</fullName>
    </submittedName>
</protein>
<dbReference type="InterPro" id="IPR001584">
    <property type="entry name" value="Integrase_cat-core"/>
</dbReference>
<dbReference type="AlphaFoldDB" id="A0A1H4GRP4"/>
<dbReference type="STRING" id="408074.SAMN05660909_05651"/>
<dbReference type="Proteomes" id="UP000199656">
    <property type="component" value="Unassembled WGS sequence"/>
</dbReference>
<sequence length="134" mass="15716">MKLNICRRVKRRLPARIKEALVIPDHPNEVWSIDFMSDALVDGRKFRLLNIIDDFNRESLAIEVDTSLPALRLIRVLERIIEQRGKPTCPRTDNGPEFISHKLQEWCENRGIRIAYIIDRYDFENENLSLTISA</sequence>
<evidence type="ECO:0000313" key="3">
    <source>
        <dbReference type="Proteomes" id="UP000199656"/>
    </source>
</evidence>
<dbReference type="PANTHER" id="PTHR47515">
    <property type="entry name" value="LOW CALCIUM RESPONSE LOCUS PROTEIN T"/>
    <property type="match status" value="1"/>
</dbReference>
<accession>A0A1H4GRP4</accession>
<dbReference type="Gene3D" id="3.30.420.10">
    <property type="entry name" value="Ribonuclease H-like superfamily/Ribonuclease H"/>
    <property type="match status" value="1"/>
</dbReference>
<evidence type="ECO:0000313" key="2">
    <source>
        <dbReference type="EMBL" id="SEB12207.1"/>
    </source>
</evidence>
<gene>
    <name evidence="2" type="ORF">SAMN05660909_05651</name>
</gene>
<name>A0A1H4GRP4_9BACT</name>
<proteinExistence type="predicted"/>
<dbReference type="InterPro" id="IPR012337">
    <property type="entry name" value="RNaseH-like_sf"/>
</dbReference>
<dbReference type="EMBL" id="FNRL01000055">
    <property type="protein sequence ID" value="SEB12207.1"/>
    <property type="molecule type" value="Genomic_DNA"/>
</dbReference>
<dbReference type="PROSITE" id="PS50994">
    <property type="entry name" value="INTEGRASE"/>
    <property type="match status" value="1"/>
</dbReference>
<feature type="domain" description="Integrase catalytic" evidence="1">
    <location>
        <begin position="23"/>
        <end position="134"/>
    </location>
</feature>
<dbReference type="InterPro" id="IPR036397">
    <property type="entry name" value="RNaseH_sf"/>
</dbReference>
<dbReference type="GO" id="GO:0003676">
    <property type="term" value="F:nucleic acid binding"/>
    <property type="evidence" value="ECO:0007669"/>
    <property type="project" value="InterPro"/>
</dbReference>
<dbReference type="RefSeq" id="WP_089766316.1">
    <property type="nucleotide sequence ID" value="NZ_FNRL01000055.1"/>
</dbReference>